<keyword evidence="2" id="KW-0472">Membrane</keyword>
<dbReference type="Proteomes" id="UP000214646">
    <property type="component" value="Unassembled WGS sequence"/>
</dbReference>
<dbReference type="AlphaFoldDB" id="A0A225D8B8"/>
<evidence type="ECO:0000313" key="4">
    <source>
        <dbReference type="Proteomes" id="UP000214646"/>
    </source>
</evidence>
<evidence type="ECO:0000256" key="1">
    <source>
        <dbReference type="SAM" id="MobiDB-lite"/>
    </source>
</evidence>
<reference evidence="4" key="1">
    <citation type="submission" date="2017-06" db="EMBL/GenBank/DDBJ databases">
        <title>Genome analysis of Fimbriiglobus ruber SP5, the first member of the order Planctomycetales with confirmed chitinolytic capability.</title>
        <authorList>
            <person name="Ravin N.V."/>
            <person name="Rakitin A.L."/>
            <person name="Ivanova A.A."/>
            <person name="Beletsky A.V."/>
            <person name="Kulichevskaya I.S."/>
            <person name="Mardanov A.V."/>
            <person name="Dedysh S.N."/>
        </authorList>
    </citation>
    <scope>NUCLEOTIDE SEQUENCE [LARGE SCALE GENOMIC DNA]</scope>
    <source>
        <strain evidence="4">SP5</strain>
    </source>
</reference>
<evidence type="ECO:0000313" key="3">
    <source>
        <dbReference type="EMBL" id="OWK34788.1"/>
    </source>
</evidence>
<evidence type="ECO:0000256" key="2">
    <source>
        <dbReference type="SAM" id="Phobius"/>
    </source>
</evidence>
<comment type="caution">
    <text evidence="3">The sequence shown here is derived from an EMBL/GenBank/DDBJ whole genome shotgun (WGS) entry which is preliminary data.</text>
</comment>
<gene>
    <name evidence="3" type="ORF">FRUB_09630</name>
</gene>
<keyword evidence="2" id="KW-1133">Transmembrane helix</keyword>
<sequence length="496" mass="54204">MKKWLKRVAIGLPLMVALAIVIFVVNWYWTRAAGLARRDSLVARLDAEDPGWRFADLIAARNATLPPQDRNAAEVVVSAAKLAPKSVNGWIRDEQHAEMLNSNHLPDKKEYTSMTALSAACGPALKAVRPIRELSGGGFRQEFRVPNPLTVTMPYVADVAQVVHLLDLDAAARSYQGRPNEALESAHLILGVGQTIGDEPLFVMQAYRIMVGTSAKRAVQRTLAWGKPTTGLAEMQAAFAAELKFPRLRCAARGERGMYFTVLQNLEDDKLGVVDLVESFDSFDSGVATEIRGGLQNRIATTYVKRDVPGHQATVLEWFDQLLSFDSLPEPERTAALETLEPPSIDFGPASVRFMSNSWKYFRTADLRARAVMSATIVALACERYRLKFSAWPATLAAISQDILPELPTDPYTGGPLAYKIVPDGAVIYATGPDRTDDGGVTLNDFLPLKGEDIGFHKGEDIGFRLWNPDKRGLPPLASPAIGGPRLAAADPNSQP</sequence>
<keyword evidence="4" id="KW-1185">Reference proteome</keyword>
<organism evidence="3 4">
    <name type="scientific">Fimbriiglobus ruber</name>
    <dbReference type="NCBI Taxonomy" id="1908690"/>
    <lineage>
        <taxon>Bacteria</taxon>
        <taxon>Pseudomonadati</taxon>
        <taxon>Planctomycetota</taxon>
        <taxon>Planctomycetia</taxon>
        <taxon>Gemmatales</taxon>
        <taxon>Gemmataceae</taxon>
        <taxon>Fimbriiglobus</taxon>
    </lineage>
</organism>
<feature type="transmembrane region" description="Helical" evidence="2">
    <location>
        <begin position="12"/>
        <end position="29"/>
    </location>
</feature>
<protein>
    <submittedName>
        <fullName evidence="3">Uncharacterized protein</fullName>
    </submittedName>
</protein>
<proteinExistence type="predicted"/>
<accession>A0A225D8B8</accession>
<name>A0A225D8B8_9BACT</name>
<dbReference type="EMBL" id="NIDE01000019">
    <property type="protein sequence ID" value="OWK34788.1"/>
    <property type="molecule type" value="Genomic_DNA"/>
</dbReference>
<feature type="region of interest" description="Disordered" evidence="1">
    <location>
        <begin position="475"/>
        <end position="496"/>
    </location>
</feature>
<dbReference type="OrthoDB" id="274342at2"/>
<keyword evidence="2" id="KW-0812">Transmembrane</keyword>
<dbReference type="RefSeq" id="WP_088260034.1">
    <property type="nucleotide sequence ID" value="NZ_NIDE01000019.1"/>
</dbReference>